<feature type="domain" description="Major facilitator superfamily (MFS) profile" evidence="13">
    <location>
        <begin position="97"/>
        <end position="517"/>
    </location>
</feature>
<dbReference type="AlphaFoldDB" id="A0AAD9E275"/>
<dbReference type="FunFam" id="1.20.1250.20:FF:000030">
    <property type="entry name" value="monocarboxylate transporter 1 isoform X1"/>
    <property type="match status" value="1"/>
</dbReference>
<dbReference type="InterPro" id="IPR036259">
    <property type="entry name" value="MFS_trans_sf"/>
</dbReference>
<dbReference type="Pfam" id="PF07690">
    <property type="entry name" value="MFS_1"/>
    <property type="match status" value="1"/>
</dbReference>
<feature type="region of interest" description="Disordered" evidence="11">
    <location>
        <begin position="543"/>
        <end position="569"/>
    </location>
</feature>
<keyword evidence="15" id="KW-1185">Reference proteome</keyword>
<dbReference type="GO" id="GO:0015293">
    <property type="term" value="F:symporter activity"/>
    <property type="evidence" value="ECO:0007669"/>
    <property type="project" value="UniProtKB-KW"/>
</dbReference>
<dbReference type="InterPro" id="IPR020846">
    <property type="entry name" value="MFS_dom"/>
</dbReference>
<evidence type="ECO:0000313" key="14">
    <source>
        <dbReference type="EMBL" id="KAK1801634.1"/>
    </source>
</evidence>
<sequence>AIRYEGPSKRRNGERVGCECGDNWSERNENGWCFPSPTALLNVPLPPPSRPDLARPRHGSFTVNRRASETEAVGTVATMPSTTVTSLGYTPPDGGWGWAVVFGSFLSIGFSYAFPKSLTIYFTEVQEYFSVSYSEIAWVSSIMLATMYAGGPVSSILVNRYGSRPVVMVGGLMVGVAMVAASFGTTIMHLYICVGVIGGLGLAFNLQPALTIIGKYFLVKRPMANGLAMAGSPVLLFTLAPLNQFLLDNFGWRGSFFILGAIVLNCCVAGALMRPITITAKPPANQSGGDDDGAVGKTDPQAVRLIDGKQRPERAGCLARVNKLIDLSLFKHRGYLIYLVGNVVMFFGFFAPVVFLAPYAKHQGTDEYSAACLLSIFALVDMVARPGTGLVSNTRWIRPRIQYFFSFSVVYNGACHLVCPLLPGYTGLVVYAVFFGLAFGMVCALLFEVLMDLVGAQRFSSAVGLATIIECGPVLLGPPISGALVDIFMDYKYMYFACGVMMLVPGLFLFIMNFFNYRWLKQEEHEKKREELPMGSARELATMEETKDSEQNIKLSQEKQLTDSDNKEP</sequence>
<evidence type="ECO:0000256" key="5">
    <source>
        <dbReference type="ARBA" id="ARBA00022692"/>
    </source>
</evidence>
<feature type="transmembrane region" description="Helical" evidence="12">
    <location>
        <begin position="165"/>
        <end position="183"/>
    </location>
</feature>
<keyword evidence="8 12" id="KW-0472">Membrane</keyword>
<accession>A0AAD9E275</accession>
<evidence type="ECO:0000256" key="12">
    <source>
        <dbReference type="SAM" id="Phobius"/>
    </source>
</evidence>
<feature type="transmembrane region" description="Helical" evidence="12">
    <location>
        <begin position="96"/>
        <end position="114"/>
    </location>
</feature>
<name>A0AAD9E275_9TELE</name>
<evidence type="ECO:0000256" key="11">
    <source>
        <dbReference type="SAM" id="MobiDB-lite"/>
    </source>
</evidence>
<feature type="non-terminal residue" evidence="14">
    <location>
        <position position="1"/>
    </location>
</feature>
<comment type="caution">
    <text evidence="14">The sequence shown here is derived from an EMBL/GenBank/DDBJ whole genome shotgun (WGS) entry which is preliminary data.</text>
</comment>
<reference evidence="14" key="1">
    <citation type="submission" date="2023-03" db="EMBL/GenBank/DDBJ databases">
        <title>Electrophorus voltai genome.</title>
        <authorList>
            <person name="Bian C."/>
        </authorList>
    </citation>
    <scope>NUCLEOTIDE SEQUENCE</scope>
    <source>
        <strain evidence="14">CB-2022</strain>
        <tissue evidence="14">Muscle</tissue>
    </source>
</reference>
<evidence type="ECO:0000256" key="2">
    <source>
        <dbReference type="ARBA" id="ARBA00006727"/>
    </source>
</evidence>
<dbReference type="NCBIfam" id="TIGR00892">
    <property type="entry name" value="2A0113"/>
    <property type="match status" value="1"/>
</dbReference>
<feature type="transmembrane region" description="Helical" evidence="12">
    <location>
        <begin position="403"/>
        <end position="423"/>
    </location>
</feature>
<evidence type="ECO:0000256" key="7">
    <source>
        <dbReference type="ARBA" id="ARBA00022989"/>
    </source>
</evidence>
<dbReference type="GO" id="GO:0008028">
    <property type="term" value="F:monocarboxylic acid transmembrane transporter activity"/>
    <property type="evidence" value="ECO:0007669"/>
    <property type="project" value="InterPro"/>
</dbReference>
<keyword evidence="6" id="KW-0769">Symport</keyword>
<evidence type="ECO:0000256" key="3">
    <source>
        <dbReference type="ARBA" id="ARBA00022448"/>
    </source>
</evidence>
<feature type="transmembrane region" description="Helical" evidence="12">
    <location>
        <begin position="252"/>
        <end position="273"/>
    </location>
</feature>
<evidence type="ECO:0000313" key="15">
    <source>
        <dbReference type="Proteomes" id="UP001239994"/>
    </source>
</evidence>
<keyword evidence="7 12" id="KW-1133">Transmembrane helix</keyword>
<comment type="similarity">
    <text evidence="2">Belongs to the major facilitator superfamily. Monocarboxylate porter (TC 2.A.1.13) family.</text>
</comment>
<dbReference type="Gene3D" id="1.20.1250.20">
    <property type="entry name" value="MFS general substrate transporter like domains"/>
    <property type="match status" value="1"/>
</dbReference>
<dbReference type="PANTHER" id="PTHR11360:SF92">
    <property type="entry name" value="MAJOR FACILITATOR SUPERFAMILY (MFS) PROFILE DOMAIN-CONTAINING PROTEIN"/>
    <property type="match status" value="1"/>
</dbReference>
<dbReference type="GO" id="GO:0016323">
    <property type="term" value="C:basolateral plasma membrane"/>
    <property type="evidence" value="ECO:0007669"/>
    <property type="project" value="UniProtKB-SubCell"/>
</dbReference>
<comment type="catalytic activity">
    <reaction evidence="9">
        <text>4-methyl-2-oxopentanoate(out) + H(+)(out) = 4-methyl-2-oxopentanoate(in) + H(+)(in)</text>
        <dbReference type="Rhea" id="RHEA:71779"/>
        <dbReference type="ChEBI" id="CHEBI:15378"/>
        <dbReference type="ChEBI" id="CHEBI:17865"/>
    </reaction>
</comment>
<gene>
    <name evidence="14" type="ORF">P4O66_022281</name>
</gene>
<organism evidence="14 15">
    <name type="scientific">Electrophorus voltai</name>
    <dbReference type="NCBI Taxonomy" id="2609070"/>
    <lineage>
        <taxon>Eukaryota</taxon>
        <taxon>Metazoa</taxon>
        <taxon>Chordata</taxon>
        <taxon>Craniata</taxon>
        <taxon>Vertebrata</taxon>
        <taxon>Euteleostomi</taxon>
        <taxon>Actinopterygii</taxon>
        <taxon>Neopterygii</taxon>
        <taxon>Teleostei</taxon>
        <taxon>Ostariophysi</taxon>
        <taxon>Gymnotiformes</taxon>
        <taxon>Gymnotoidei</taxon>
        <taxon>Gymnotidae</taxon>
        <taxon>Electrophorus</taxon>
    </lineage>
</organism>
<keyword evidence="3" id="KW-0813">Transport</keyword>
<dbReference type="Proteomes" id="UP001239994">
    <property type="component" value="Unassembled WGS sequence"/>
</dbReference>
<feature type="transmembrane region" description="Helical" evidence="12">
    <location>
        <begin position="462"/>
        <end position="481"/>
    </location>
</feature>
<evidence type="ECO:0000256" key="9">
    <source>
        <dbReference type="ARBA" id="ARBA00034216"/>
    </source>
</evidence>
<dbReference type="InterPro" id="IPR011701">
    <property type="entry name" value="MFS"/>
</dbReference>
<evidence type="ECO:0000256" key="6">
    <source>
        <dbReference type="ARBA" id="ARBA00022847"/>
    </source>
</evidence>
<evidence type="ECO:0000256" key="1">
    <source>
        <dbReference type="ARBA" id="ARBA00004554"/>
    </source>
</evidence>
<evidence type="ECO:0000256" key="10">
    <source>
        <dbReference type="ARBA" id="ARBA00034218"/>
    </source>
</evidence>
<keyword evidence="4" id="KW-1003">Cell membrane</keyword>
<protein>
    <recommendedName>
        <fullName evidence="13">Major facilitator superfamily (MFS) profile domain-containing protein</fullName>
    </recommendedName>
</protein>
<dbReference type="PANTHER" id="PTHR11360">
    <property type="entry name" value="MONOCARBOXYLATE TRANSPORTER"/>
    <property type="match status" value="1"/>
</dbReference>
<dbReference type="SUPFAM" id="SSF103473">
    <property type="entry name" value="MFS general substrate transporter"/>
    <property type="match status" value="1"/>
</dbReference>
<dbReference type="PROSITE" id="PS50850">
    <property type="entry name" value="MFS"/>
    <property type="match status" value="1"/>
</dbReference>
<feature type="transmembrane region" description="Helical" evidence="12">
    <location>
        <begin position="227"/>
        <end position="246"/>
    </location>
</feature>
<evidence type="ECO:0000256" key="8">
    <source>
        <dbReference type="ARBA" id="ARBA00023136"/>
    </source>
</evidence>
<dbReference type="InterPro" id="IPR004743">
    <property type="entry name" value="MCT"/>
</dbReference>
<comment type="subcellular location">
    <subcellularLocation>
        <location evidence="1">Basolateral cell membrane</location>
        <topology evidence="1">Multi-pass membrane protein</topology>
    </subcellularLocation>
</comment>
<proteinExistence type="inferred from homology"/>
<evidence type="ECO:0000256" key="4">
    <source>
        <dbReference type="ARBA" id="ARBA00022475"/>
    </source>
</evidence>
<keyword evidence="5 12" id="KW-0812">Transmembrane</keyword>
<feature type="transmembrane region" description="Helical" evidence="12">
    <location>
        <begin position="136"/>
        <end position="158"/>
    </location>
</feature>
<feature type="transmembrane region" description="Helical" evidence="12">
    <location>
        <begin position="493"/>
        <end position="515"/>
    </location>
</feature>
<feature type="transmembrane region" description="Helical" evidence="12">
    <location>
        <begin position="429"/>
        <end position="450"/>
    </location>
</feature>
<comment type="catalytic activity">
    <reaction evidence="10">
        <text>3-methyl-2-oxobutanoate(out) + H(+)(out) = 3-methyl-2-oxobutanoate(in) + H(+)(in)</text>
        <dbReference type="Rhea" id="RHEA:71783"/>
        <dbReference type="ChEBI" id="CHEBI:11851"/>
        <dbReference type="ChEBI" id="CHEBI:15378"/>
    </reaction>
</comment>
<dbReference type="InterPro" id="IPR050327">
    <property type="entry name" value="Proton-linked_MCT"/>
</dbReference>
<evidence type="ECO:0000259" key="13">
    <source>
        <dbReference type="PROSITE" id="PS50850"/>
    </source>
</evidence>
<feature type="transmembrane region" description="Helical" evidence="12">
    <location>
        <begin position="368"/>
        <end position="391"/>
    </location>
</feature>
<dbReference type="EMBL" id="JAROKS010000008">
    <property type="protein sequence ID" value="KAK1801634.1"/>
    <property type="molecule type" value="Genomic_DNA"/>
</dbReference>
<feature type="transmembrane region" description="Helical" evidence="12">
    <location>
        <begin position="335"/>
        <end position="356"/>
    </location>
</feature>
<feature type="compositionally biased region" description="Basic and acidic residues" evidence="11">
    <location>
        <begin position="544"/>
        <end position="569"/>
    </location>
</feature>